<dbReference type="CDD" id="cd06171">
    <property type="entry name" value="Sigma70_r4"/>
    <property type="match status" value="1"/>
</dbReference>
<feature type="domain" description="RNA polymerase sigma-70 region 2" evidence="5">
    <location>
        <begin position="27"/>
        <end position="89"/>
    </location>
</feature>
<dbReference type="SUPFAM" id="SSF88946">
    <property type="entry name" value="Sigma2 domain of RNA polymerase sigma factors"/>
    <property type="match status" value="1"/>
</dbReference>
<dbReference type="InterPro" id="IPR013249">
    <property type="entry name" value="RNA_pol_sigma70_r4_t2"/>
</dbReference>
<organism evidence="7 8">
    <name type="scientific">Paraclostridium sordellii</name>
    <name type="common">Clostridium sordellii</name>
    <dbReference type="NCBI Taxonomy" id="1505"/>
    <lineage>
        <taxon>Bacteria</taxon>
        <taxon>Bacillati</taxon>
        <taxon>Bacillota</taxon>
        <taxon>Clostridia</taxon>
        <taxon>Peptostreptococcales</taxon>
        <taxon>Peptostreptococcaceae</taxon>
        <taxon>Paraclostridium</taxon>
    </lineage>
</organism>
<reference evidence="7 8" key="1">
    <citation type="submission" date="2014-11" db="EMBL/GenBank/DDBJ databases">
        <authorList>
            <person name="Aslett M.A."/>
            <person name="De Silva N."/>
        </authorList>
    </citation>
    <scope>NUCLEOTIDE SEQUENCE [LARGE SCALE GENOMIC DNA]</scope>
    <source>
        <strain evidence="7 8">ATCC9714</strain>
        <plasmid evidence="7 8">pCS1</plasmid>
    </source>
</reference>
<dbReference type="InterPro" id="IPR014284">
    <property type="entry name" value="RNA_pol_sigma-70_dom"/>
</dbReference>
<sequence>MMNRSYIKMGNLVNKVKTGDLQAFDELYSLTYKKVYFLALSILKNKSMAEDATQEVFIKSLKSIDQLKNPKLFLSWINKITYNYCMNEFYKLKDIEHNNIDNVFPMISCRCKYNDPLENCILKENVEELMNLIGQLTQIQSTVLVLRYFEGLKISEIAYVLDIPEGTVKSRLSKAKKKLHKLYTYDMNKRESTRYEKLDYLRQKCI</sequence>
<dbReference type="InterPro" id="IPR013325">
    <property type="entry name" value="RNA_pol_sigma_r2"/>
</dbReference>
<evidence type="ECO:0000313" key="7">
    <source>
        <dbReference type="EMBL" id="CEJ75542.1"/>
    </source>
</evidence>
<evidence type="ECO:0000256" key="3">
    <source>
        <dbReference type="ARBA" id="ARBA00023082"/>
    </source>
</evidence>
<dbReference type="Proteomes" id="UP000032811">
    <property type="component" value="Plasmid pCS1"/>
</dbReference>
<dbReference type="GeneID" id="97539268"/>
<evidence type="ECO:0000256" key="2">
    <source>
        <dbReference type="ARBA" id="ARBA00023015"/>
    </source>
</evidence>
<evidence type="ECO:0000259" key="6">
    <source>
        <dbReference type="Pfam" id="PF08281"/>
    </source>
</evidence>
<proteinExistence type="inferred from homology"/>
<dbReference type="NCBIfam" id="TIGR02937">
    <property type="entry name" value="sigma70-ECF"/>
    <property type="match status" value="1"/>
</dbReference>
<name>A0ABM9RTX5_PARSO</name>
<evidence type="ECO:0000256" key="4">
    <source>
        <dbReference type="ARBA" id="ARBA00023163"/>
    </source>
</evidence>
<dbReference type="PANTHER" id="PTHR43133:SF51">
    <property type="entry name" value="RNA POLYMERASE SIGMA FACTOR"/>
    <property type="match status" value="1"/>
</dbReference>
<evidence type="ECO:0000259" key="5">
    <source>
        <dbReference type="Pfam" id="PF04542"/>
    </source>
</evidence>
<feature type="domain" description="RNA polymerase sigma factor 70 region 4 type 2" evidence="6">
    <location>
        <begin position="127"/>
        <end position="179"/>
    </location>
</feature>
<geneLocation type="plasmid" evidence="7 8">
    <name>pCS1</name>
</geneLocation>
<keyword evidence="8" id="KW-1185">Reference proteome</keyword>
<dbReference type="InterPro" id="IPR007627">
    <property type="entry name" value="RNA_pol_sigma70_r2"/>
</dbReference>
<dbReference type="InterPro" id="IPR039425">
    <property type="entry name" value="RNA_pol_sigma-70-like"/>
</dbReference>
<dbReference type="Pfam" id="PF04542">
    <property type="entry name" value="Sigma70_r2"/>
    <property type="match status" value="1"/>
</dbReference>
<dbReference type="EMBL" id="LN679999">
    <property type="protein sequence ID" value="CEJ75542.1"/>
    <property type="molecule type" value="Genomic_DNA"/>
</dbReference>
<dbReference type="Gene3D" id="1.10.10.10">
    <property type="entry name" value="Winged helix-like DNA-binding domain superfamily/Winged helix DNA-binding domain"/>
    <property type="match status" value="1"/>
</dbReference>
<dbReference type="InterPro" id="IPR013324">
    <property type="entry name" value="RNA_pol_sigma_r3/r4-like"/>
</dbReference>
<dbReference type="InterPro" id="IPR036388">
    <property type="entry name" value="WH-like_DNA-bd_sf"/>
</dbReference>
<evidence type="ECO:0000256" key="1">
    <source>
        <dbReference type="ARBA" id="ARBA00010641"/>
    </source>
</evidence>
<dbReference type="Gene3D" id="1.10.1740.10">
    <property type="match status" value="1"/>
</dbReference>
<dbReference type="RefSeq" id="WP_021122173.1">
    <property type="nucleotide sequence ID" value="NZ_CDNJ01000026.1"/>
</dbReference>
<dbReference type="Pfam" id="PF08281">
    <property type="entry name" value="Sigma70_r4_2"/>
    <property type="match status" value="1"/>
</dbReference>
<dbReference type="PANTHER" id="PTHR43133">
    <property type="entry name" value="RNA POLYMERASE ECF-TYPE SIGMA FACTO"/>
    <property type="match status" value="1"/>
</dbReference>
<dbReference type="SUPFAM" id="SSF88659">
    <property type="entry name" value="Sigma3 and sigma4 domains of RNA polymerase sigma factors"/>
    <property type="match status" value="1"/>
</dbReference>
<keyword evidence="3" id="KW-0731">Sigma factor</keyword>
<keyword evidence="7" id="KW-0614">Plasmid</keyword>
<keyword evidence="4" id="KW-0804">Transcription</keyword>
<keyword evidence="2" id="KW-0805">Transcription regulation</keyword>
<comment type="similarity">
    <text evidence="1">Belongs to the sigma-70 factor family. ECF subfamily.</text>
</comment>
<protein>
    <submittedName>
        <fullName evidence="7">RNA polymerase sigma-70 factor</fullName>
    </submittedName>
</protein>
<evidence type="ECO:0000313" key="8">
    <source>
        <dbReference type="Proteomes" id="UP000032811"/>
    </source>
</evidence>
<gene>
    <name evidence="7" type="ORF">ATCC9714PCS11_00831</name>
</gene>
<accession>A0ABM9RTX5</accession>